<accession>A0A0C2YU33</accession>
<keyword evidence="2" id="KW-1185">Reference proteome</keyword>
<evidence type="ECO:0000313" key="2">
    <source>
        <dbReference type="Proteomes" id="UP000053989"/>
    </source>
</evidence>
<reference evidence="2" key="2">
    <citation type="submission" date="2015-01" db="EMBL/GenBank/DDBJ databases">
        <title>Evolutionary Origins and Diversification of the Mycorrhizal Mutualists.</title>
        <authorList>
            <consortium name="DOE Joint Genome Institute"/>
            <consortium name="Mycorrhizal Genomics Consortium"/>
            <person name="Kohler A."/>
            <person name="Kuo A."/>
            <person name="Nagy L.G."/>
            <person name="Floudas D."/>
            <person name="Copeland A."/>
            <person name="Barry K.W."/>
            <person name="Cichocki N."/>
            <person name="Veneault-Fourrey C."/>
            <person name="LaButti K."/>
            <person name="Lindquist E.A."/>
            <person name="Lipzen A."/>
            <person name="Lundell T."/>
            <person name="Morin E."/>
            <person name="Murat C."/>
            <person name="Riley R."/>
            <person name="Ohm R."/>
            <person name="Sun H."/>
            <person name="Tunlid A."/>
            <person name="Henrissat B."/>
            <person name="Grigoriev I.V."/>
            <person name="Hibbett D.S."/>
            <person name="Martin F."/>
        </authorList>
    </citation>
    <scope>NUCLEOTIDE SEQUENCE [LARGE SCALE GENOMIC DNA]</scope>
    <source>
        <strain evidence="2">Foug A</strain>
    </source>
</reference>
<name>A0A0C2YU33_9AGAM</name>
<dbReference type="AlphaFoldDB" id="A0A0C2YU33"/>
<proteinExistence type="predicted"/>
<sequence>MLVVHKVCHTIVNELSFTIAASVEINTDTTIEPARLAENESNNIGNHTNASSGLMDMPNIANETQTAENVWKMAAAHEIEHRGMLSTSWVPQVACSFLLSWDEVESVKETAVGNVETETDGGSDANEEMATST</sequence>
<evidence type="ECO:0000313" key="1">
    <source>
        <dbReference type="EMBL" id="KIM53168.1"/>
    </source>
</evidence>
<dbReference type="Proteomes" id="UP000053989">
    <property type="component" value="Unassembled WGS sequence"/>
</dbReference>
<dbReference type="HOGENOM" id="CLU_1907927_0_0_1"/>
<dbReference type="InParanoid" id="A0A0C2YU33"/>
<gene>
    <name evidence="1" type="ORF">SCLCIDRAFT_1223050</name>
</gene>
<reference evidence="1 2" key="1">
    <citation type="submission" date="2014-04" db="EMBL/GenBank/DDBJ databases">
        <authorList>
            <consortium name="DOE Joint Genome Institute"/>
            <person name="Kuo A."/>
            <person name="Kohler A."/>
            <person name="Nagy L.G."/>
            <person name="Floudas D."/>
            <person name="Copeland A."/>
            <person name="Barry K.W."/>
            <person name="Cichocki N."/>
            <person name="Veneault-Fourrey C."/>
            <person name="LaButti K."/>
            <person name="Lindquist E.A."/>
            <person name="Lipzen A."/>
            <person name="Lundell T."/>
            <person name="Morin E."/>
            <person name="Murat C."/>
            <person name="Sun H."/>
            <person name="Tunlid A."/>
            <person name="Henrissat B."/>
            <person name="Grigoriev I.V."/>
            <person name="Hibbett D.S."/>
            <person name="Martin F."/>
            <person name="Nordberg H.P."/>
            <person name="Cantor M.N."/>
            <person name="Hua S.X."/>
        </authorList>
    </citation>
    <scope>NUCLEOTIDE SEQUENCE [LARGE SCALE GENOMIC DNA]</scope>
    <source>
        <strain evidence="1 2">Foug A</strain>
    </source>
</reference>
<protein>
    <submittedName>
        <fullName evidence="1">Uncharacterized protein</fullName>
    </submittedName>
</protein>
<organism evidence="1 2">
    <name type="scientific">Scleroderma citrinum Foug A</name>
    <dbReference type="NCBI Taxonomy" id="1036808"/>
    <lineage>
        <taxon>Eukaryota</taxon>
        <taxon>Fungi</taxon>
        <taxon>Dikarya</taxon>
        <taxon>Basidiomycota</taxon>
        <taxon>Agaricomycotina</taxon>
        <taxon>Agaricomycetes</taxon>
        <taxon>Agaricomycetidae</taxon>
        <taxon>Boletales</taxon>
        <taxon>Sclerodermatineae</taxon>
        <taxon>Sclerodermataceae</taxon>
        <taxon>Scleroderma</taxon>
    </lineage>
</organism>
<dbReference type="EMBL" id="KN822188">
    <property type="protein sequence ID" value="KIM53168.1"/>
    <property type="molecule type" value="Genomic_DNA"/>
</dbReference>